<accession>A0ABT0R059</accession>
<keyword evidence="2" id="KW-1185">Reference proteome</keyword>
<comment type="caution">
    <text evidence="1">The sequence shown here is derived from an EMBL/GenBank/DDBJ whole genome shotgun (WGS) entry which is preliminary data.</text>
</comment>
<gene>
    <name evidence="1" type="ORF">Bequi_02955</name>
</gene>
<sequence length="78" mass="8743">MNGTTTITTDSRGRAPLGAKDTTFKMTTLEDGSLLLEPARILTRAELEIYVNTELRVAIEESSERLDEGHPRRKLKAR</sequence>
<reference evidence="1" key="1">
    <citation type="submission" date="2022-02" db="EMBL/GenBank/DDBJ databases">
        <authorList>
            <person name="Lee M."/>
            <person name="Kim S.-J."/>
            <person name="Jung M.-Y."/>
        </authorList>
    </citation>
    <scope>NUCLEOTIDE SEQUENCE</scope>
    <source>
        <strain evidence="1">JHP9</strain>
    </source>
</reference>
<dbReference type="Proteomes" id="UP001203761">
    <property type="component" value="Unassembled WGS sequence"/>
</dbReference>
<name>A0ABT0R059_9MICO</name>
<organism evidence="1 2">
    <name type="scientific">Brachybacterium equifaecis</name>
    <dbReference type="NCBI Taxonomy" id="2910770"/>
    <lineage>
        <taxon>Bacteria</taxon>
        <taxon>Bacillati</taxon>
        <taxon>Actinomycetota</taxon>
        <taxon>Actinomycetes</taxon>
        <taxon>Micrococcales</taxon>
        <taxon>Dermabacteraceae</taxon>
        <taxon>Brachybacterium</taxon>
    </lineage>
</organism>
<dbReference type="RefSeq" id="WP_249736455.1">
    <property type="nucleotide sequence ID" value="NZ_JAKNCJ010000001.1"/>
</dbReference>
<evidence type="ECO:0000313" key="1">
    <source>
        <dbReference type="EMBL" id="MCL6422350.1"/>
    </source>
</evidence>
<protein>
    <submittedName>
        <fullName evidence="1">Uncharacterized protein</fullName>
    </submittedName>
</protein>
<evidence type="ECO:0000313" key="2">
    <source>
        <dbReference type="Proteomes" id="UP001203761"/>
    </source>
</evidence>
<dbReference type="EMBL" id="JAKNCJ010000001">
    <property type="protein sequence ID" value="MCL6422350.1"/>
    <property type="molecule type" value="Genomic_DNA"/>
</dbReference>
<proteinExistence type="predicted"/>